<comment type="caution">
    <text evidence="9">The sequence shown here is derived from an EMBL/GenBank/DDBJ whole genome shotgun (WGS) entry which is preliminary data.</text>
</comment>
<evidence type="ECO:0000256" key="5">
    <source>
        <dbReference type="ARBA" id="ARBA00012026"/>
    </source>
</evidence>
<evidence type="ECO:0000259" key="8">
    <source>
        <dbReference type="Pfam" id="PF01676"/>
    </source>
</evidence>
<dbReference type="CDD" id="cd16011">
    <property type="entry name" value="iPGM_like"/>
    <property type="match status" value="1"/>
</dbReference>
<dbReference type="PATRIC" id="fig|1698281.3.peg.360"/>
<dbReference type="GO" id="GO:0004619">
    <property type="term" value="F:phosphoglycerate mutase activity"/>
    <property type="evidence" value="ECO:0007669"/>
    <property type="project" value="UniProtKB-EC"/>
</dbReference>
<sequence length="397" mass="44932">MKHVIVIGDGMADYPLEEINGKTPLQVAEKPNMDWIASRGESGLLRTVPKGMQASSDVAIMSILGYNPTKFHTGRGPIEAAGMGIELEEDEMAFRCNLISQKEGVMRDYSAGHITTEEAEKLIETMDKKYRDLGNFYVGTEYRHLFVTKHLNDEINNIQTRPPHDMINERLKDNIIEPKDHKYVQALNEMILKSTNILSNHPVNLRRKKETKRPANGVWIWGQGKKTTLEPKFDEYGISGAVISEVPLVKGLGVLAGLNKFETYQDTKFSNLNYEEKAKLGLAKIKDYDFLIIHDELPDEKSHAGDIEKKIDAIEKVDYLVGKIIQGLRGKKFTISILPDHPTPIEVKNHTAEPVPFSIYSTEGRRDKVEEFDEYSARRGSMGKLKGNEFINKFLSL</sequence>
<proteinExistence type="inferred from homology"/>
<evidence type="ECO:0000256" key="3">
    <source>
        <dbReference type="ARBA" id="ARBA00004798"/>
    </source>
</evidence>
<comment type="pathway">
    <text evidence="3">Carbohydrate degradation; glycolysis; pyruvate from D-glyceraldehyde 3-phosphate: step 3/5.</text>
</comment>
<dbReference type="NCBIfam" id="TIGR02535">
    <property type="entry name" value="hyp_Hser_kinase"/>
    <property type="match status" value="1"/>
</dbReference>
<gene>
    <name evidence="9" type="ORF">AKJ52_02075</name>
</gene>
<name>A0A133VJE9_9EURY</name>
<keyword evidence="6" id="KW-0324">Glycolysis</keyword>
<evidence type="ECO:0000256" key="1">
    <source>
        <dbReference type="ARBA" id="ARBA00000370"/>
    </source>
</evidence>
<dbReference type="NCBIfam" id="NF003242">
    <property type="entry name" value="PRK04200.1"/>
    <property type="match status" value="1"/>
</dbReference>
<keyword evidence="10" id="KW-1185">Reference proteome</keyword>
<dbReference type="PIRSF" id="PIRSF006392">
    <property type="entry name" value="IPGAM_arch"/>
    <property type="match status" value="1"/>
</dbReference>
<comment type="function">
    <text evidence="2">Catalyzes the interconversion of 2-phosphoglycerate and 3-phosphoglycerate.</text>
</comment>
<dbReference type="EC" id="5.4.2.12" evidence="5"/>
<dbReference type="InterPro" id="IPR004456">
    <property type="entry name" value="Pglycerate_mutase_ApgM"/>
</dbReference>
<protein>
    <recommendedName>
        <fullName evidence="5">phosphoglycerate mutase (2,3-diphosphoglycerate-independent)</fullName>
        <ecNumber evidence="5">5.4.2.12</ecNumber>
    </recommendedName>
</protein>
<keyword evidence="7" id="KW-0413">Isomerase</keyword>
<dbReference type="InterPro" id="IPR017850">
    <property type="entry name" value="Alkaline_phosphatase_core_sf"/>
</dbReference>
<dbReference type="AlphaFoldDB" id="A0A133VJE9"/>
<dbReference type="Gene3D" id="3.30.70.2130">
    <property type="entry name" value="Metalloenzyme domain"/>
    <property type="match status" value="1"/>
</dbReference>
<evidence type="ECO:0000313" key="10">
    <source>
        <dbReference type="Proteomes" id="UP000070404"/>
    </source>
</evidence>
<organism evidence="9 10">
    <name type="scientific">candidate division MSBL1 archaeon SCGC-AAA382C18</name>
    <dbReference type="NCBI Taxonomy" id="1698281"/>
    <lineage>
        <taxon>Archaea</taxon>
        <taxon>Methanobacteriati</taxon>
        <taxon>Methanobacteriota</taxon>
        <taxon>candidate division MSBL1</taxon>
    </lineage>
</organism>
<dbReference type="PANTHER" id="PTHR31209:SF4">
    <property type="entry name" value="2,3-BISPHOSPHOGLYCERATE-INDEPENDENT PHOSPHOGLYCERATE MUTASE"/>
    <property type="match status" value="1"/>
</dbReference>
<dbReference type="UniPathway" id="UPA00109">
    <property type="reaction ID" value="UER00186"/>
</dbReference>
<dbReference type="EMBL" id="LHYF01000034">
    <property type="protein sequence ID" value="KXB06563.1"/>
    <property type="molecule type" value="Genomic_DNA"/>
</dbReference>
<dbReference type="Pfam" id="PF10143">
    <property type="entry name" value="PhosphMutase"/>
    <property type="match status" value="1"/>
</dbReference>
<dbReference type="InterPro" id="IPR023665">
    <property type="entry name" value="ApgAM_prokaryotes"/>
</dbReference>
<comment type="similarity">
    <text evidence="4">Belongs to the BPG-independent phosphoglycerate mutase family. A-PGAM subfamily.</text>
</comment>
<accession>A0A133VJE9</accession>
<feature type="domain" description="Metalloenzyme" evidence="8">
    <location>
        <begin position="1"/>
        <end position="387"/>
    </location>
</feature>
<dbReference type="SUPFAM" id="SSF53649">
    <property type="entry name" value="Alkaline phosphatase-like"/>
    <property type="match status" value="1"/>
</dbReference>
<evidence type="ECO:0000256" key="6">
    <source>
        <dbReference type="ARBA" id="ARBA00023152"/>
    </source>
</evidence>
<evidence type="ECO:0000256" key="7">
    <source>
        <dbReference type="ARBA" id="ARBA00023235"/>
    </source>
</evidence>
<reference evidence="9 10" key="1">
    <citation type="journal article" date="2016" name="Sci. Rep.">
        <title>Metabolic traits of an uncultured archaeal lineage -MSBL1- from brine pools of the Red Sea.</title>
        <authorList>
            <person name="Mwirichia R."/>
            <person name="Alam I."/>
            <person name="Rashid M."/>
            <person name="Vinu M."/>
            <person name="Ba-Alawi W."/>
            <person name="Anthony Kamau A."/>
            <person name="Kamanda Ngugi D."/>
            <person name="Goker M."/>
            <person name="Klenk H.P."/>
            <person name="Bajic V."/>
            <person name="Stingl U."/>
        </authorList>
    </citation>
    <scope>NUCLEOTIDE SEQUENCE [LARGE SCALE GENOMIC DNA]</scope>
    <source>
        <strain evidence="9">SCGC-AAA382C18</strain>
    </source>
</reference>
<dbReference type="GO" id="GO:0046872">
    <property type="term" value="F:metal ion binding"/>
    <property type="evidence" value="ECO:0007669"/>
    <property type="project" value="InterPro"/>
</dbReference>
<dbReference type="NCBIfam" id="TIGR00306">
    <property type="entry name" value="apgM"/>
    <property type="match status" value="1"/>
</dbReference>
<dbReference type="Gene3D" id="3.40.720.10">
    <property type="entry name" value="Alkaline Phosphatase, subunit A"/>
    <property type="match status" value="1"/>
</dbReference>
<evidence type="ECO:0000256" key="4">
    <source>
        <dbReference type="ARBA" id="ARBA00005524"/>
    </source>
</evidence>
<evidence type="ECO:0000256" key="2">
    <source>
        <dbReference type="ARBA" id="ARBA00002315"/>
    </source>
</evidence>
<dbReference type="Proteomes" id="UP000070404">
    <property type="component" value="Unassembled WGS sequence"/>
</dbReference>
<dbReference type="InterPro" id="IPR006124">
    <property type="entry name" value="Metalloenzyme"/>
</dbReference>
<dbReference type="InterPro" id="IPR042253">
    <property type="entry name" value="Pglycerate_mutase_ApgM_sf"/>
</dbReference>
<dbReference type="PANTHER" id="PTHR31209">
    <property type="entry name" value="COFACTOR-INDEPENDENT PHOSPHOGLYCERATE MUTASE"/>
    <property type="match status" value="1"/>
</dbReference>
<evidence type="ECO:0000313" key="9">
    <source>
        <dbReference type="EMBL" id="KXB06563.1"/>
    </source>
</evidence>
<comment type="catalytic activity">
    <reaction evidence="1">
        <text>(2R)-2-phosphoglycerate = (2R)-3-phosphoglycerate</text>
        <dbReference type="Rhea" id="RHEA:15901"/>
        <dbReference type="ChEBI" id="CHEBI:58272"/>
        <dbReference type="ChEBI" id="CHEBI:58289"/>
        <dbReference type="EC" id="5.4.2.12"/>
    </reaction>
</comment>
<dbReference type="GO" id="GO:0006096">
    <property type="term" value="P:glycolytic process"/>
    <property type="evidence" value="ECO:0007669"/>
    <property type="project" value="UniProtKB-UniPathway"/>
</dbReference>
<dbReference type="Pfam" id="PF01676">
    <property type="entry name" value="Metalloenzyme"/>
    <property type="match status" value="1"/>
</dbReference>